<organism evidence="2 3">
    <name type="scientific">Maribellus luteus</name>
    <dbReference type="NCBI Taxonomy" id="2305463"/>
    <lineage>
        <taxon>Bacteria</taxon>
        <taxon>Pseudomonadati</taxon>
        <taxon>Bacteroidota</taxon>
        <taxon>Bacteroidia</taxon>
        <taxon>Marinilabiliales</taxon>
        <taxon>Prolixibacteraceae</taxon>
        <taxon>Maribellus</taxon>
    </lineage>
</organism>
<keyword evidence="3" id="KW-1185">Reference proteome</keyword>
<dbReference type="OrthoDB" id="9757939at2"/>
<dbReference type="InterPro" id="IPR049174">
    <property type="entry name" value="Beta-AFase-like"/>
</dbReference>
<protein>
    <recommendedName>
        <fullName evidence="1">Non-reducing end beta-L-arabinofuranosidase-like GH127 middle domain-containing protein</fullName>
    </recommendedName>
</protein>
<gene>
    <name evidence="2" type="ORF">D1614_02605</name>
</gene>
<dbReference type="AlphaFoldDB" id="A0A399T9J4"/>
<dbReference type="Pfam" id="PF20736">
    <property type="entry name" value="Glyco_hydro127M"/>
    <property type="match status" value="1"/>
</dbReference>
<evidence type="ECO:0000313" key="2">
    <source>
        <dbReference type="EMBL" id="RIJ50831.1"/>
    </source>
</evidence>
<name>A0A399T9J4_9BACT</name>
<evidence type="ECO:0000313" key="3">
    <source>
        <dbReference type="Proteomes" id="UP000265926"/>
    </source>
</evidence>
<dbReference type="InterPro" id="IPR049046">
    <property type="entry name" value="Beta-AFase-like_GH127_middle"/>
</dbReference>
<reference evidence="2 3" key="1">
    <citation type="submission" date="2018-08" db="EMBL/GenBank/DDBJ databases">
        <title>Pallidiluteibacterium maritimus gen. nov., sp. nov., isolated from coastal sediment.</title>
        <authorList>
            <person name="Zhou L.Y."/>
        </authorList>
    </citation>
    <scope>NUCLEOTIDE SEQUENCE [LARGE SCALE GENOMIC DNA]</scope>
    <source>
        <strain evidence="2 3">XSD2</strain>
    </source>
</reference>
<dbReference type="PANTHER" id="PTHR43465:SF1">
    <property type="entry name" value="NON-REDUCING END BETA-L-ARABINOFURANOSIDASE"/>
    <property type="match status" value="1"/>
</dbReference>
<proteinExistence type="predicted"/>
<feature type="domain" description="Non-reducing end beta-L-arabinofuranosidase-like GH127 middle" evidence="1">
    <location>
        <begin position="72"/>
        <end position="168"/>
    </location>
</feature>
<accession>A0A399T9J4</accession>
<dbReference type="PANTHER" id="PTHR43465">
    <property type="entry name" value="DUF1680 DOMAIN PROTEIN (AFU_ORTHOLOGUE AFUA_1G08910)"/>
    <property type="match status" value="1"/>
</dbReference>
<sequence length="316" mass="36812">MYFSRPDRYPTLKRRRSFLLVNLRFVLCSRSWCYPYAFRPTGHPVLCCVGNINRSIPNYIMHMWMTTLDNGIAANLYGPSVVSTTVNNGVGVRIKAETDYPFKEDIALTVFPDSKTEFPLHLRIPGWCKNPSIQINCEDIIWDSNEKGFAVIKRTWQKEDKVNIHFPMNVKIFNGRETPYPQVEYFKNNREQAKLDSINNPFQSLYYGPLLLALPLPDMGTNSTLKAYDGTYNFALNIDSKKLREVIHKQEMKRTWHWQMESTPLKVRVQAKMFNWEPTELQPLPQDFVSMGKDTTIALVPYGLTKYRISMFPICE</sequence>
<dbReference type="Proteomes" id="UP000265926">
    <property type="component" value="Unassembled WGS sequence"/>
</dbReference>
<dbReference type="EMBL" id="QWGR01000001">
    <property type="protein sequence ID" value="RIJ50831.1"/>
    <property type="molecule type" value="Genomic_DNA"/>
</dbReference>
<evidence type="ECO:0000259" key="1">
    <source>
        <dbReference type="Pfam" id="PF20736"/>
    </source>
</evidence>
<comment type="caution">
    <text evidence="2">The sequence shown here is derived from an EMBL/GenBank/DDBJ whole genome shotgun (WGS) entry which is preliminary data.</text>
</comment>